<feature type="compositionally biased region" description="Basic and acidic residues" evidence="9">
    <location>
        <begin position="134"/>
        <end position="148"/>
    </location>
</feature>
<evidence type="ECO:0000313" key="12">
    <source>
        <dbReference type="EMBL" id="CAI2369696.1"/>
    </source>
</evidence>
<gene>
    <name evidence="12" type="ORF">ECRASSUSDP1_LOCUS10999</name>
</gene>
<evidence type="ECO:0000256" key="2">
    <source>
        <dbReference type="ARBA" id="ARBA00007922"/>
    </source>
</evidence>
<evidence type="ECO:0000256" key="3">
    <source>
        <dbReference type="ARBA" id="ARBA00016093"/>
    </source>
</evidence>
<feature type="compositionally biased region" description="Acidic residues" evidence="9">
    <location>
        <begin position="90"/>
        <end position="114"/>
    </location>
</feature>
<dbReference type="InterPro" id="IPR036388">
    <property type="entry name" value="WH-like_DNA-bd_sf"/>
</dbReference>
<dbReference type="PANTHER" id="PTHR15938">
    <property type="entry name" value="TBP-1 INTERACTING PROTEIN"/>
    <property type="match status" value="1"/>
</dbReference>
<comment type="similarity">
    <text evidence="2">Belongs to the HOP2 family.</text>
</comment>
<protein>
    <recommendedName>
        <fullName evidence="3">Homologous-pairing protein 2 homolog</fullName>
    </recommendedName>
</protein>
<dbReference type="Gene3D" id="1.10.10.10">
    <property type="entry name" value="Winged helix-like DNA-binding domain superfamily/Winged helix DNA-binding domain"/>
    <property type="match status" value="1"/>
</dbReference>
<evidence type="ECO:0000313" key="13">
    <source>
        <dbReference type="Proteomes" id="UP001295684"/>
    </source>
</evidence>
<keyword evidence="5" id="KW-0233">DNA recombination</keyword>
<organism evidence="12 13">
    <name type="scientific">Euplotes crassus</name>
    <dbReference type="NCBI Taxonomy" id="5936"/>
    <lineage>
        <taxon>Eukaryota</taxon>
        <taxon>Sar</taxon>
        <taxon>Alveolata</taxon>
        <taxon>Ciliophora</taxon>
        <taxon>Intramacronucleata</taxon>
        <taxon>Spirotrichea</taxon>
        <taxon>Hypotrichia</taxon>
        <taxon>Euplotida</taxon>
        <taxon>Euplotidae</taxon>
        <taxon>Moneuplotes</taxon>
    </lineage>
</organism>
<dbReference type="AlphaFoldDB" id="A0AAD1UHW3"/>
<evidence type="ECO:0000259" key="11">
    <source>
        <dbReference type="Pfam" id="PF18517"/>
    </source>
</evidence>
<dbReference type="GO" id="GO:0000709">
    <property type="term" value="P:meiotic joint molecule formation"/>
    <property type="evidence" value="ECO:0007669"/>
    <property type="project" value="TreeGrafter"/>
</dbReference>
<feature type="coiled-coil region" evidence="8">
    <location>
        <begin position="235"/>
        <end position="299"/>
    </location>
</feature>
<dbReference type="Proteomes" id="UP001295684">
    <property type="component" value="Unassembled WGS sequence"/>
</dbReference>
<feature type="compositionally biased region" description="Basic and acidic residues" evidence="9">
    <location>
        <begin position="17"/>
        <end position="29"/>
    </location>
</feature>
<dbReference type="InterPro" id="IPR040661">
    <property type="entry name" value="LZ3wCH"/>
</dbReference>
<dbReference type="GO" id="GO:0120230">
    <property type="term" value="F:recombinase activator activity"/>
    <property type="evidence" value="ECO:0007669"/>
    <property type="project" value="TreeGrafter"/>
</dbReference>
<comment type="subcellular location">
    <subcellularLocation>
        <location evidence="1">Nucleus</location>
    </subcellularLocation>
</comment>
<dbReference type="InterPro" id="IPR010776">
    <property type="entry name" value="Hop2_WH_dom"/>
</dbReference>
<evidence type="ECO:0000256" key="5">
    <source>
        <dbReference type="ARBA" id="ARBA00023172"/>
    </source>
</evidence>
<feature type="domain" description="Homologous-pairing protein 2 winged helix" evidence="10">
    <location>
        <begin position="162"/>
        <end position="223"/>
    </location>
</feature>
<comment type="caution">
    <text evidence="12">The sequence shown here is derived from an EMBL/GenBank/DDBJ whole genome shotgun (WGS) entry which is preliminary data.</text>
</comment>
<dbReference type="Pfam" id="PF07106">
    <property type="entry name" value="WHD_TBPIP"/>
    <property type="match status" value="1"/>
</dbReference>
<sequence>MSDSEHNQIEISEDGSEEVKEVNLEEVKRKEKTKKIKAKKGKKTKTASRRSSKSRSRRSSTRKSREPSVRKSKKSEIQPDSQDPDFSVNIDEDEDEQSLELDGEAFDDLEEEFEGEKKTKKATKKSKKATKVPKSKEADKKKSKLDQPKKKKREKKMMNDVEAKEAISKYMEAQNRPYSIQNIIDNLRGEIRKAQTQKILDALTEENILTCKEYGKAKIYLINQDIFPETTNEDLEKLDKEIDTKKKEFEELDAKLKSLNSDLRKIKIEPTNAELDAELEALTSENLRLEGRLEEYGDVQEDRSISIDDIEKQEKLFSKEWRVRKKGFMEIIDTISEALEKKPKELMEEIGIETDEDYNVVCPKK</sequence>
<dbReference type="EMBL" id="CAMPGE010010850">
    <property type="protein sequence ID" value="CAI2369696.1"/>
    <property type="molecule type" value="Genomic_DNA"/>
</dbReference>
<dbReference type="GO" id="GO:0120231">
    <property type="term" value="C:DNA recombinase auxiliary factor complex"/>
    <property type="evidence" value="ECO:0007669"/>
    <property type="project" value="TreeGrafter"/>
</dbReference>
<dbReference type="GO" id="GO:0007129">
    <property type="term" value="P:homologous chromosome pairing at meiosis"/>
    <property type="evidence" value="ECO:0007669"/>
    <property type="project" value="TreeGrafter"/>
</dbReference>
<dbReference type="GO" id="GO:0000794">
    <property type="term" value="C:condensed nuclear chromosome"/>
    <property type="evidence" value="ECO:0007669"/>
    <property type="project" value="TreeGrafter"/>
</dbReference>
<evidence type="ECO:0000256" key="8">
    <source>
        <dbReference type="SAM" id="Coils"/>
    </source>
</evidence>
<keyword evidence="4 8" id="KW-0175">Coiled coil</keyword>
<name>A0AAD1UHW3_EUPCR</name>
<feature type="compositionally biased region" description="Basic residues" evidence="9">
    <location>
        <begin position="30"/>
        <end position="62"/>
    </location>
</feature>
<feature type="compositionally biased region" description="Basic and acidic residues" evidence="9">
    <location>
        <begin position="63"/>
        <end position="77"/>
    </location>
</feature>
<evidence type="ECO:0000256" key="1">
    <source>
        <dbReference type="ARBA" id="ARBA00004123"/>
    </source>
</evidence>
<accession>A0AAD1UHW3</accession>
<evidence type="ECO:0000256" key="6">
    <source>
        <dbReference type="ARBA" id="ARBA00023242"/>
    </source>
</evidence>
<feature type="domain" description="Leucine zipper with capping helix" evidence="11">
    <location>
        <begin position="306"/>
        <end position="358"/>
    </location>
</feature>
<evidence type="ECO:0000256" key="9">
    <source>
        <dbReference type="SAM" id="MobiDB-lite"/>
    </source>
</evidence>
<dbReference type="GO" id="GO:0003690">
    <property type="term" value="F:double-stranded DNA binding"/>
    <property type="evidence" value="ECO:0007669"/>
    <property type="project" value="TreeGrafter"/>
</dbReference>
<reference evidence="12" key="1">
    <citation type="submission" date="2023-07" db="EMBL/GenBank/DDBJ databases">
        <authorList>
            <consortium name="AG Swart"/>
            <person name="Singh M."/>
            <person name="Singh A."/>
            <person name="Seah K."/>
            <person name="Emmerich C."/>
        </authorList>
    </citation>
    <scope>NUCLEOTIDE SEQUENCE</scope>
    <source>
        <strain evidence="12">DP1</strain>
    </source>
</reference>
<evidence type="ECO:0000259" key="10">
    <source>
        <dbReference type="Pfam" id="PF07106"/>
    </source>
</evidence>
<dbReference type="PANTHER" id="PTHR15938:SF0">
    <property type="entry name" value="HOMOLOGOUS-PAIRING PROTEIN 2 HOMOLOG"/>
    <property type="match status" value="1"/>
</dbReference>
<evidence type="ECO:0000256" key="7">
    <source>
        <dbReference type="ARBA" id="ARBA00023254"/>
    </source>
</evidence>
<dbReference type="Pfam" id="PF18517">
    <property type="entry name" value="LZ3wCH"/>
    <property type="match status" value="1"/>
</dbReference>
<dbReference type="GO" id="GO:0010774">
    <property type="term" value="P:meiotic strand invasion involved in reciprocal meiotic recombination"/>
    <property type="evidence" value="ECO:0007669"/>
    <property type="project" value="TreeGrafter"/>
</dbReference>
<proteinExistence type="inferred from homology"/>
<evidence type="ECO:0000256" key="4">
    <source>
        <dbReference type="ARBA" id="ARBA00023054"/>
    </source>
</evidence>
<feature type="region of interest" description="Disordered" evidence="9">
    <location>
        <begin position="1"/>
        <end position="160"/>
    </location>
</feature>
<keyword evidence="7" id="KW-0469">Meiosis</keyword>
<keyword evidence="6" id="KW-0539">Nucleus</keyword>
<keyword evidence="13" id="KW-1185">Reference proteome</keyword>
<feature type="compositionally biased region" description="Basic residues" evidence="9">
    <location>
        <begin position="118"/>
        <end position="133"/>
    </location>
</feature>